<name>A0ABR6W788_9BACT</name>
<comment type="caution">
    <text evidence="2">The sequence shown here is derived from an EMBL/GenBank/DDBJ whole genome shotgun (WGS) entry which is preliminary data.</text>
</comment>
<gene>
    <name evidence="2" type="ORF">FH603_2507</name>
</gene>
<sequence>MFGLDPLSRPVALAEILLLLAFAAFVGWLLGRLVLSGRINALRSSIADKEAELNECRKSVKTAVPARDTLLTPAHEVAVSKPVNDPPVTFVSADPLLPAYSHDDTPELTDEEPISISQRVVFEDVPVQSATEPDALALDLHGRIEEPIAAPVAASTLVFDSPGANNTEAAVLNRIASRAGEVNFDRIGRATAAEADDLKDIVGIGPFLERKLHSLGIYTFRQIANFTKEDVDTVNGIIEFFPGRIERDNWVEQSQGFHERKYGAKS</sequence>
<feature type="transmembrane region" description="Helical" evidence="1">
    <location>
        <begin position="12"/>
        <end position="35"/>
    </location>
</feature>
<dbReference type="EMBL" id="VFIA01000013">
    <property type="protein sequence ID" value="MBC3791998.1"/>
    <property type="molecule type" value="Genomic_DNA"/>
</dbReference>
<dbReference type="Proteomes" id="UP000700732">
    <property type="component" value="Unassembled WGS sequence"/>
</dbReference>
<proteinExistence type="predicted"/>
<organism evidence="2 3">
    <name type="scientific">Spirosoma utsteinense</name>
    <dbReference type="NCBI Taxonomy" id="2585773"/>
    <lineage>
        <taxon>Bacteria</taxon>
        <taxon>Pseudomonadati</taxon>
        <taxon>Bacteroidota</taxon>
        <taxon>Cytophagia</taxon>
        <taxon>Cytophagales</taxon>
        <taxon>Cytophagaceae</taxon>
        <taxon>Spirosoma</taxon>
    </lineage>
</organism>
<accession>A0ABR6W788</accession>
<dbReference type="RefSeq" id="WP_186737795.1">
    <property type="nucleotide sequence ID" value="NZ_VFIA01000013.1"/>
</dbReference>
<evidence type="ECO:0000313" key="3">
    <source>
        <dbReference type="Proteomes" id="UP000700732"/>
    </source>
</evidence>
<evidence type="ECO:0000256" key="1">
    <source>
        <dbReference type="SAM" id="Phobius"/>
    </source>
</evidence>
<protein>
    <submittedName>
        <fullName evidence="2">Flap endonuclease-1-like 5' DNA nuclease</fullName>
    </submittedName>
</protein>
<evidence type="ECO:0000313" key="2">
    <source>
        <dbReference type="EMBL" id="MBC3791998.1"/>
    </source>
</evidence>
<keyword evidence="3" id="KW-1185">Reference proteome</keyword>
<keyword evidence="1" id="KW-0472">Membrane</keyword>
<reference evidence="2 3" key="1">
    <citation type="submission" date="2019-06" db="EMBL/GenBank/DDBJ databases">
        <title>Spirosoma utsteinense sp. nov. isolated from Antarctic ice-free soils.</title>
        <authorList>
            <person name="Tahon G."/>
        </authorList>
    </citation>
    <scope>NUCLEOTIDE SEQUENCE [LARGE SCALE GENOMIC DNA]</scope>
    <source>
        <strain evidence="2 3">LMG 31447</strain>
    </source>
</reference>
<dbReference type="Gene3D" id="1.10.150.20">
    <property type="entry name" value="5' to 3' exonuclease, C-terminal subdomain"/>
    <property type="match status" value="1"/>
</dbReference>
<keyword evidence="1" id="KW-1133">Transmembrane helix</keyword>
<keyword evidence="1" id="KW-0812">Transmembrane</keyword>